<feature type="transmembrane region" description="Helical" evidence="1">
    <location>
        <begin position="30"/>
        <end position="54"/>
    </location>
</feature>
<organism evidence="2 3">
    <name type="scientific">Pacificimonas flava</name>
    <dbReference type="NCBI Taxonomy" id="1234595"/>
    <lineage>
        <taxon>Bacteria</taxon>
        <taxon>Pseudomonadati</taxon>
        <taxon>Pseudomonadota</taxon>
        <taxon>Alphaproteobacteria</taxon>
        <taxon>Sphingomonadales</taxon>
        <taxon>Sphingosinicellaceae</taxon>
        <taxon>Pacificimonas</taxon>
    </lineage>
</organism>
<keyword evidence="3" id="KW-1185">Reference proteome</keyword>
<evidence type="ECO:0000313" key="2">
    <source>
        <dbReference type="EMBL" id="EMD83305.1"/>
    </source>
</evidence>
<comment type="caution">
    <text evidence="2">The sequence shown here is derived from an EMBL/GenBank/DDBJ whole genome shotgun (WGS) entry which is preliminary data.</text>
</comment>
<feature type="transmembrane region" description="Helical" evidence="1">
    <location>
        <begin position="61"/>
        <end position="80"/>
    </location>
</feature>
<gene>
    <name evidence="2" type="ORF">C725_1206</name>
</gene>
<sequence>MLAGSFPLFLGCALADWTYAASYQVQWTNFAAWLNAGALLFCGLALLLAAIDVIRGAGRGIIYGLLLLATFAIGLVNAFVHAKDAWGAMPAALILSVITALLSAAATWAGLRTLRPYAAKAKGRA</sequence>
<accession>M2SD76</accession>
<keyword evidence="1" id="KW-0812">Transmembrane</keyword>
<proteinExistence type="predicted"/>
<name>M2SD76_9SPHN</name>
<protein>
    <submittedName>
        <fullName evidence="2">Succinate dehydrogenase cytochrome b subunit family protein</fullName>
    </submittedName>
</protein>
<dbReference type="EMBL" id="AMRV01000003">
    <property type="protein sequence ID" value="EMD83305.1"/>
    <property type="molecule type" value="Genomic_DNA"/>
</dbReference>
<keyword evidence="1" id="KW-0472">Membrane</keyword>
<dbReference type="AlphaFoldDB" id="M2SD76"/>
<evidence type="ECO:0000313" key="3">
    <source>
        <dbReference type="Proteomes" id="UP000011717"/>
    </source>
</evidence>
<keyword evidence="1" id="KW-1133">Transmembrane helix</keyword>
<evidence type="ECO:0000256" key="1">
    <source>
        <dbReference type="SAM" id="Phobius"/>
    </source>
</evidence>
<dbReference type="Proteomes" id="UP000011717">
    <property type="component" value="Unassembled WGS sequence"/>
</dbReference>
<feature type="transmembrane region" description="Helical" evidence="1">
    <location>
        <begin position="86"/>
        <end position="111"/>
    </location>
</feature>
<reference evidence="2 3" key="1">
    <citation type="journal article" date="2013" name="Genome Announc.">
        <title>Draft Genome Sequence of Strain JLT2015T, Belonging to the Family Sphingomonadaceae of the Alphaproteobacteria.</title>
        <authorList>
            <person name="Tang K."/>
            <person name="Liu K."/>
            <person name="Li S."/>
            <person name="Jiao N."/>
        </authorList>
    </citation>
    <scope>NUCLEOTIDE SEQUENCE [LARGE SCALE GENOMIC DNA]</scope>
    <source>
        <strain evidence="2 3">JLT2015</strain>
    </source>
</reference>